<name>A0A9P7N1D1_9HYPO</name>
<evidence type="ECO:0000313" key="2">
    <source>
        <dbReference type="Proteomes" id="UP000748025"/>
    </source>
</evidence>
<reference evidence="1" key="1">
    <citation type="journal article" date="2020" name="bioRxiv">
        <title>Whole genome comparisons of ergot fungi reveals the divergence and evolution of species within the genus Claviceps are the result of varying mechanisms driving genome evolution and host range expansion.</title>
        <authorList>
            <person name="Wyka S.A."/>
            <person name="Mondo S.J."/>
            <person name="Liu M."/>
            <person name="Dettman J."/>
            <person name="Nalam V."/>
            <person name="Broders K.D."/>
        </authorList>
    </citation>
    <scope>NUCLEOTIDE SEQUENCE</scope>
    <source>
        <strain evidence="1">CCC 602</strain>
    </source>
</reference>
<dbReference type="EMBL" id="SRPW01004064">
    <property type="protein sequence ID" value="KAG5985536.1"/>
    <property type="molecule type" value="Genomic_DNA"/>
</dbReference>
<dbReference type="Proteomes" id="UP000748025">
    <property type="component" value="Unassembled WGS sequence"/>
</dbReference>
<organism evidence="1 2">
    <name type="scientific">Claviceps pusilla</name>
    <dbReference type="NCBI Taxonomy" id="123648"/>
    <lineage>
        <taxon>Eukaryota</taxon>
        <taxon>Fungi</taxon>
        <taxon>Dikarya</taxon>
        <taxon>Ascomycota</taxon>
        <taxon>Pezizomycotina</taxon>
        <taxon>Sordariomycetes</taxon>
        <taxon>Hypocreomycetidae</taxon>
        <taxon>Hypocreales</taxon>
        <taxon>Clavicipitaceae</taxon>
        <taxon>Claviceps</taxon>
    </lineage>
</organism>
<protein>
    <submittedName>
        <fullName evidence="1">Uncharacterized protein</fullName>
    </submittedName>
</protein>
<gene>
    <name evidence="1" type="ORF">E4U43_006021</name>
</gene>
<accession>A0A9P7N1D1</accession>
<evidence type="ECO:0000313" key="1">
    <source>
        <dbReference type="EMBL" id="KAG5985536.1"/>
    </source>
</evidence>
<proteinExistence type="predicted"/>
<dbReference type="AlphaFoldDB" id="A0A9P7N1D1"/>
<dbReference type="OrthoDB" id="265717at2759"/>
<sequence>MDAGFDMVPRLSTGAKDACTWFIFLAYITDKYKDDPLVELRDKYILFNVGELPTLPFEGHKLLRFSSKISGDPRAKRYIQEVSVVAKLMFGPRVVYWDEHYGQFGHYDWNEVQVYQ</sequence>
<keyword evidence="2" id="KW-1185">Reference proteome</keyword>
<feature type="non-terminal residue" evidence="1">
    <location>
        <position position="116"/>
    </location>
</feature>
<comment type="caution">
    <text evidence="1">The sequence shown here is derived from an EMBL/GenBank/DDBJ whole genome shotgun (WGS) entry which is preliminary data.</text>
</comment>